<feature type="signal peptide" evidence="1">
    <location>
        <begin position="1"/>
        <end position="33"/>
    </location>
</feature>
<dbReference type="Proteomes" id="UP001500013">
    <property type="component" value="Unassembled WGS sequence"/>
</dbReference>
<dbReference type="EMBL" id="BAAAPU010000007">
    <property type="protein sequence ID" value="GAA1983112.1"/>
    <property type="molecule type" value="Genomic_DNA"/>
</dbReference>
<evidence type="ECO:0000259" key="2">
    <source>
        <dbReference type="Pfam" id="PF16107"/>
    </source>
</evidence>
<evidence type="ECO:0000313" key="4">
    <source>
        <dbReference type="Proteomes" id="UP001500013"/>
    </source>
</evidence>
<evidence type="ECO:0000313" key="3">
    <source>
        <dbReference type="EMBL" id="GAA1983112.1"/>
    </source>
</evidence>
<name>A0ABN2SAQ0_9MICO</name>
<dbReference type="InterPro" id="IPR032250">
    <property type="entry name" value="DUF4825"/>
</dbReference>
<accession>A0ABN2SAQ0</accession>
<dbReference type="RefSeq" id="WP_344062927.1">
    <property type="nucleotide sequence ID" value="NZ_BAAAPU010000007.1"/>
</dbReference>
<keyword evidence="4" id="KW-1185">Reference proteome</keyword>
<gene>
    <name evidence="3" type="ORF">GCM10009817_25630</name>
</gene>
<evidence type="ECO:0000256" key="1">
    <source>
        <dbReference type="SAM" id="SignalP"/>
    </source>
</evidence>
<protein>
    <recommendedName>
        <fullName evidence="2">DUF4825 domain-containing protein</fullName>
    </recommendedName>
</protein>
<proteinExistence type="predicted"/>
<feature type="chain" id="PRO_5045784103" description="DUF4825 domain-containing protein" evidence="1">
    <location>
        <begin position="34"/>
        <end position="166"/>
    </location>
</feature>
<keyword evidence="1" id="KW-0732">Signal</keyword>
<feature type="domain" description="DUF4825" evidence="2">
    <location>
        <begin position="44"/>
        <end position="128"/>
    </location>
</feature>
<dbReference type="Pfam" id="PF16107">
    <property type="entry name" value="DUF4825"/>
    <property type="match status" value="1"/>
</dbReference>
<organism evidence="3 4">
    <name type="scientific">Terrabacter lapilli</name>
    <dbReference type="NCBI Taxonomy" id="436231"/>
    <lineage>
        <taxon>Bacteria</taxon>
        <taxon>Bacillati</taxon>
        <taxon>Actinomycetota</taxon>
        <taxon>Actinomycetes</taxon>
        <taxon>Micrococcales</taxon>
        <taxon>Intrasporangiaceae</taxon>
        <taxon>Terrabacter</taxon>
    </lineage>
</organism>
<comment type="caution">
    <text evidence="3">The sequence shown here is derived from an EMBL/GenBank/DDBJ whole genome shotgun (WGS) entry which is preliminary data.</text>
</comment>
<reference evidence="3 4" key="1">
    <citation type="journal article" date="2019" name="Int. J. Syst. Evol. Microbiol.">
        <title>The Global Catalogue of Microorganisms (GCM) 10K type strain sequencing project: providing services to taxonomists for standard genome sequencing and annotation.</title>
        <authorList>
            <consortium name="The Broad Institute Genomics Platform"/>
            <consortium name="The Broad Institute Genome Sequencing Center for Infectious Disease"/>
            <person name="Wu L."/>
            <person name="Ma J."/>
        </authorList>
    </citation>
    <scope>NUCLEOTIDE SEQUENCE [LARGE SCALE GENOMIC DNA]</scope>
    <source>
        <strain evidence="3 4">JCM 15628</strain>
    </source>
</reference>
<sequence length="166" mass="17385">MNRRATRSRAAGLVLAASLVAVPLTGCSVDASAGAGVDAESDALWAHRTPYVGDSNKALALIADANFGPPRSYSIKLQTVNAPYDLTVTFPSTEVDGKPLDAIDFTPAATKVLGTIGNLDSVTVTSNDTPVFTLTAKQASKTLGFNVKQLGQDKRKLTDYVAADRD</sequence>